<protein>
    <submittedName>
        <fullName evidence="3">Uncharacterized protein</fullName>
    </submittedName>
</protein>
<accession>A0A509MGS8</accession>
<evidence type="ECO:0000256" key="1">
    <source>
        <dbReference type="SAM" id="MobiDB-lite"/>
    </source>
</evidence>
<feature type="region of interest" description="Disordered" evidence="1">
    <location>
        <begin position="43"/>
        <end position="99"/>
    </location>
</feature>
<dbReference type="Proteomes" id="UP000250080">
    <property type="component" value="Chromosome I"/>
</dbReference>
<evidence type="ECO:0000313" key="3">
    <source>
        <dbReference type="EMBL" id="SCQ77921.1"/>
    </source>
</evidence>
<dbReference type="EMBL" id="LT618793">
    <property type="protein sequence ID" value="SCQ77921.1"/>
    <property type="molecule type" value="Genomic_DNA"/>
</dbReference>
<reference evidence="3 4" key="1">
    <citation type="submission" date="2016-09" db="EMBL/GenBank/DDBJ databases">
        <authorList>
            <person name="Laine KS P."/>
        </authorList>
    </citation>
    <scope>NUCLEOTIDE SEQUENCE [LARGE SCALE GENOMIC DNA]</scope>
    <source>
        <strain evidence="3">PFRJS-23</strain>
    </source>
</reference>
<keyword evidence="2" id="KW-0812">Transmembrane</keyword>
<feature type="transmembrane region" description="Helical" evidence="2">
    <location>
        <begin position="215"/>
        <end position="239"/>
    </location>
</feature>
<feature type="compositionally biased region" description="Low complexity" evidence="1">
    <location>
        <begin position="60"/>
        <end position="70"/>
    </location>
</feature>
<name>A0A509MGS8_9ACTN</name>
<dbReference type="AlphaFoldDB" id="A0A509MGS8"/>
<evidence type="ECO:0000313" key="4">
    <source>
        <dbReference type="Proteomes" id="UP000250080"/>
    </source>
</evidence>
<keyword evidence="2" id="KW-1133">Transmembrane helix</keyword>
<sequence length="261" mass="25355">MSVTVGRTEHSIREQVSRMSQIQILSPEPDGIVGRDVWPPTAAGRPTLTLLPGGAGFSGDTGSSDDAGFSGDAGSGDGGAARGTGSTGTVSRGGRLGEPVVRSRVATGSAVPSAPRAGTVSVAPRAGSVSVAPRAGTVATADPGVGPSLVPLDLAGSQRSGEGAPRITKGLVHVTRSEARVTRPAATSGARAASAGSAVVSVRTAGGWRLTTRGMAVVICGFVVTMALGVGVILGSLVGTARADAAMARSAAGAPMAVPAG</sequence>
<gene>
    <name evidence="3" type="ORF">PFR_JS23_948</name>
</gene>
<organism evidence="3 4">
    <name type="scientific">Propionibacterium freudenreichii</name>
    <dbReference type="NCBI Taxonomy" id="1744"/>
    <lineage>
        <taxon>Bacteria</taxon>
        <taxon>Bacillati</taxon>
        <taxon>Actinomycetota</taxon>
        <taxon>Actinomycetes</taxon>
        <taxon>Propionibacteriales</taxon>
        <taxon>Propionibacteriaceae</taxon>
        <taxon>Propionibacterium</taxon>
    </lineage>
</organism>
<feature type="compositionally biased region" description="Gly residues" evidence="1">
    <location>
        <begin position="71"/>
        <end position="86"/>
    </location>
</feature>
<proteinExistence type="predicted"/>
<evidence type="ECO:0000256" key="2">
    <source>
        <dbReference type="SAM" id="Phobius"/>
    </source>
</evidence>
<keyword evidence="2" id="KW-0472">Membrane</keyword>